<reference evidence="6 7" key="1">
    <citation type="submission" date="2018-08" db="EMBL/GenBank/DDBJ databases">
        <title>Pseudooceanicola sediminis CY03 in the family Rhodobacteracea.</title>
        <authorList>
            <person name="Zhang Y.-J."/>
        </authorList>
    </citation>
    <scope>NUCLEOTIDE SEQUENCE [LARGE SCALE GENOMIC DNA]</scope>
    <source>
        <strain evidence="6 7">CY03</strain>
    </source>
</reference>
<protein>
    <submittedName>
        <fullName evidence="6">LysR family transcriptional regulator</fullName>
    </submittedName>
</protein>
<keyword evidence="3" id="KW-0238">DNA-binding</keyword>
<accession>A0A399J0K8</accession>
<dbReference type="InterPro" id="IPR036388">
    <property type="entry name" value="WH-like_DNA-bd_sf"/>
</dbReference>
<gene>
    <name evidence="6" type="ORF">DL237_09470</name>
</gene>
<dbReference type="Gene3D" id="3.40.190.290">
    <property type="match status" value="1"/>
</dbReference>
<dbReference type="PANTHER" id="PTHR30537">
    <property type="entry name" value="HTH-TYPE TRANSCRIPTIONAL REGULATOR"/>
    <property type="match status" value="1"/>
</dbReference>
<dbReference type="GO" id="GO:0003700">
    <property type="term" value="F:DNA-binding transcription factor activity"/>
    <property type="evidence" value="ECO:0007669"/>
    <property type="project" value="InterPro"/>
</dbReference>
<dbReference type="Pfam" id="PF03466">
    <property type="entry name" value="LysR_substrate"/>
    <property type="match status" value="1"/>
</dbReference>
<dbReference type="GO" id="GO:0006351">
    <property type="term" value="P:DNA-templated transcription"/>
    <property type="evidence" value="ECO:0007669"/>
    <property type="project" value="TreeGrafter"/>
</dbReference>
<evidence type="ECO:0000259" key="5">
    <source>
        <dbReference type="PROSITE" id="PS50931"/>
    </source>
</evidence>
<dbReference type="OrthoDB" id="9813056at2"/>
<dbReference type="InterPro" id="IPR005119">
    <property type="entry name" value="LysR_subst-bd"/>
</dbReference>
<evidence type="ECO:0000313" key="6">
    <source>
        <dbReference type="EMBL" id="RII38905.1"/>
    </source>
</evidence>
<keyword evidence="4" id="KW-0804">Transcription</keyword>
<dbReference type="PROSITE" id="PS50931">
    <property type="entry name" value="HTH_LYSR"/>
    <property type="match status" value="1"/>
</dbReference>
<dbReference type="Gene3D" id="1.10.10.10">
    <property type="entry name" value="Winged helix-like DNA-binding domain superfamily/Winged helix DNA-binding domain"/>
    <property type="match status" value="1"/>
</dbReference>
<evidence type="ECO:0000256" key="3">
    <source>
        <dbReference type="ARBA" id="ARBA00023125"/>
    </source>
</evidence>
<evidence type="ECO:0000256" key="1">
    <source>
        <dbReference type="ARBA" id="ARBA00009437"/>
    </source>
</evidence>
<dbReference type="InterPro" id="IPR036390">
    <property type="entry name" value="WH_DNA-bd_sf"/>
</dbReference>
<dbReference type="AlphaFoldDB" id="A0A399J0K8"/>
<dbReference type="InterPro" id="IPR000847">
    <property type="entry name" value="LysR_HTH_N"/>
</dbReference>
<dbReference type="Proteomes" id="UP000265848">
    <property type="component" value="Unassembled WGS sequence"/>
</dbReference>
<sequence length="310" mass="34808">MDKLRAMELFVSAAEQGSFSAAGRQHGISPASVTRRIDELEGQLGVSLMHRSTRALALTENGERYLQDARDILDSVRAADTAAADRQDRPHGLLRVHSRTMFGVSVLSRLQPAFSDAYPDLLVDLHLSESHARMREDGYDLDFRITPPTEAGLVRRRLFLSRRILVAAPDYLARYGTPKVPSELKRHQCLGYWISNEPVYWRFRLAEGEMEMTMSCAFISNNGLVLLNMALAGRGIALLDDYTVADQLASGRLVQLMPDVRVTNSTFEEGVFVAYRESSYVPTKLRVYIDFVVRNWSDALRKGERASAPP</sequence>
<comment type="caution">
    <text evidence="6">The sequence shown here is derived from an EMBL/GenBank/DDBJ whole genome shotgun (WGS) entry which is preliminary data.</text>
</comment>
<name>A0A399J0K8_9RHOB</name>
<dbReference type="EMBL" id="QWJJ01000007">
    <property type="protein sequence ID" value="RII38905.1"/>
    <property type="molecule type" value="Genomic_DNA"/>
</dbReference>
<keyword evidence="7" id="KW-1185">Reference proteome</keyword>
<dbReference type="SUPFAM" id="SSF46785">
    <property type="entry name" value="Winged helix' DNA-binding domain"/>
    <property type="match status" value="1"/>
</dbReference>
<dbReference type="PANTHER" id="PTHR30537:SF5">
    <property type="entry name" value="HTH-TYPE TRANSCRIPTIONAL ACTIVATOR TTDR-RELATED"/>
    <property type="match status" value="1"/>
</dbReference>
<dbReference type="FunFam" id="1.10.10.10:FF:000001">
    <property type="entry name" value="LysR family transcriptional regulator"/>
    <property type="match status" value="1"/>
</dbReference>
<evidence type="ECO:0000256" key="4">
    <source>
        <dbReference type="ARBA" id="ARBA00023163"/>
    </source>
</evidence>
<dbReference type="SUPFAM" id="SSF53850">
    <property type="entry name" value="Periplasmic binding protein-like II"/>
    <property type="match status" value="1"/>
</dbReference>
<dbReference type="CDD" id="cd08422">
    <property type="entry name" value="PBP2_CrgA_like"/>
    <property type="match status" value="1"/>
</dbReference>
<comment type="similarity">
    <text evidence="1">Belongs to the LysR transcriptional regulatory family.</text>
</comment>
<dbReference type="GO" id="GO:0043565">
    <property type="term" value="F:sequence-specific DNA binding"/>
    <property type="evidence" value="ECO:0007669"/>
    <property type="project" value="TreeGrafter"/>
</dbReference>
<dbReference type="Pfam" id="PF00126">
    <property type="entry name" value="HTH_1"/>
    <property type="match status" value="1"/>
</dbReference>
<organism evidence="6 7">
    <name type="scientific">Pseudooceanicola sediminis</name>
    <dbReference type="NCBI Taxonomy" id="2211117"/>
    <lineage>
        <taxon>Bacteria</taxon>
        <taxon>Pseudomonadati</taxon>
        <taxon>Pseudomonadota</taxon>
        <taxon>Alphaproteobacteria</taxon>
        <taxon>Rhodobacterales</taxon>
        <taxon>Paracoccaceae</taxon>
        <taxon>Pseudooceanicola</taxon>
    </lineage>
</organism>
<keyword evidence="2" id="KW-0805">Transcription regulation</keyword>
<feature type="domain" description="HTH lysR-type" evidence="5">
    <location>
        <begin position="1"/>
        <end position="59"/>
    </location>
</feature>
<proteinExistence type="inferred from homology"/>
<dbReference type="RefSeq" id="WP_119398815.1">
    <property type="nucleotide sequence ID" value="NZ_QWJJ01000007.1"/>
</dbReference>
<evidence type="ECO:0000313" key="7">
    <source>
        <dbReference type="Proteomes" id="UP000265848"/>
    </source>
</evidence>
<dbReference type="InterPro" id="IPR058163">
    <property type="entry name" value="LysR-type_TF_proteobact-type"/>
</dbReference>
<evidence type="ECO:0000256" key="2">
    <source>
        <dbReference type="ARBA" id="ARBA00023015"/>
    </source>
</evidence>